<evidence type="ECO:0000256" key="8">
    <source>
        <dbReference type="ARBA" id="ARBA00023180"/>
    </source>
</evidence>
<dbReference type="GO" id="GO:0098552">
    <property type="term" value="C:side of membrane"/>
    <property type="evidence" value="ECO:0007669"/>
    <property type="project" value="UniProtKB-KW"/>
</dbReference>
<evidence type="ECO:0000256" key="1">
    <source>
        <dbReference type="ARBA" id="ARBA00004609"/>
    </source>
</evidence>
<keyword evidence="9" id="KW-0357">Heparan sulfate</keyword>
<dbReference type="Proteomes" id="UP000018936">
    <property type="component" value="Unassembled WGS sequence"/>
</dbReference>
<dbReference type="Pfam" id="PF01153">
    <property type="entry name" value="Glypican"/>
    <property type="match status" value="1"/>
</dbReference>
<keyword evidence="3" id="KW-1003">Cell membrane</keyword>
<dbReference type="AlphaFoldDB" id="V8NEI0"/>
<comment type="caution">
    <text evidence="11">The sequence shown here is derived from an EMBL/GenBank/DDBJ whole genome shotgun (WGS) entry which is preliminary data.</text>
</comment>
<sequence length="87" mass="10351">MEDKLSQQSKLEFENLMDKTSHFVRTTFVSRHKKFDEEVNVKKTWINIDVANGNLDYSDSFMFTEECPRLTAEWETALKVLDETCYF</sequence>
<dbReference type="GO" id="GO:0005886">
    <property type="term" value="C:plasma membrane"/>
    <property type="evidence" value="ECO:0007669"/>
    <property type="project" value="UniProtKB-SubCell"/>
</dbReference>
<evidence type="ECO:0000256" key="9">
    <source>
        <dbReference type="ARBA" id="ARBA00023207"/>
    </source>
</evidence>
<dbReference type="EMBL" id="AZIM01004635">
    <property type="protein sequence ID" value="ETE60480.1"/>
    <property type="molecule type" value="Genomic_DNA"/>
</dbReference>
<evidence type="ECO:0000313" key="11">
    <source>
        <dbReference type="EMBL" id="ETE60480.1"/>
    </source>
</evidence>
<evidence type="ECO:0000256" key="5">
    <source>
        <dbReference type="ARBA" id="ARBA00022729"/>
    </source>
</evidence>
<evidence type="ECO:0000256" key="3">
    <source>
        <dbReference type="ARBA" id="ARBA00022475"/>
    </source>
</evidence>
<keyword evidence="8" id="KW-0325">Glycoprotein</keyword>
<protein>
    <submittedName>
        <fullName evidence="11">Uncharacterized protein</fullName>
    </submittedName>
</protein>
<keyword evidence="12" id="KW-1185">Reference proteome</keyword>
<evidence type="ECO:0000256" key="7">
    <source>
        <dbReference type="ARBA" id="ARBA00023136"/>
    </source>
</evidence>
<keyword evidence="7" id="KW-0472">Membrane</keyword>
<name>V8NEI0_OPHHA</name>
<evidence type="ECO:0000313" key="12">
    <source>
        <dbReference type="Proteomes" id="UP000018936"/>
    </source>
</evidence>
<proteinExistence type="inferred from homology"/>
<keyword evidence="5" id="KW-0732">Signal</keyword>
<organism evidence="11 12">
    <name type="scientific">Ophiophagus hannah</name>
    <name type="common">King cobra</name>
    <name type="synonym">Naja hannah</name>
    <dbReference type="NCBI Taxonomy" id="8665"/>
    <lineage>
        <taxon>Eukaryota</taxon>
        <taxon>Metazoa</taxon>
        <taxon>Chordata</taxon>
        <taxon>Craniata</taxon>
        <taxon>Vertebrata</taxon>
        <taxon>Euteleostomi</taxon>
        <taxon>Lepidosauria</taxon>
        <taxon>Squamata</taxon>
        <taxon>Bifurcata</taxon>
        <taxon>Unidentata</taxon>
        <taxon>Episquamata</taxon>
        <taxon>Toxicofera</taxon>
        <taxon>Serpentes</taxon>
        <taxon>Colubroidea</taxon>
        <taxon>Elapidae</taxon>
        <taxon>Elapinae</taxon>
        <taxon>Ophiophagus</taxon>
    </lineage>
</organism>
<evidence type="ECO:0000256" key="10">
    <source>
        <dbReference type="ARBA" id="ARBA00023288"/>
    </source>
</evidence>
<keyword evidence="6" id="KW-0654">Proteoglycan</keyword>
<gene>
    <name evidence="11" type="ORF">L345_13778</name>
</gene>
<keyword evidence="10" id="KW-0449">Lipoprotein</keyword>
<accession>V8NEI0</accession>
<dbReference type="InterPro" id="IPR001863">
    <property type="entry name" value="Glypican"/>
</dbReference>
<evidence type="ECO:0000256" key="6">
    <source>
        <dbReference type="ARBA" id="ARBA00022974"/>
    </source>
</evidence>
<dbReference type="OrthoDB" id="10010764at2759"/>
<evidence type="ECO:0000256" key="4">
    <source>
        <dbReference type="ARBA" id="ARBA00022622"/>
    </source>
</evidence>
<feature type="non-terminal residue" evidence="11">
    <location>
        <position position="87"/>
    </location>
</feature>
<reference evidence="11 12" key="1">
    <citation type="journal article" date="2013" name="Proc. Natl. Acad. Sci. U.S.A.">
        <title>The king cobra genome reveals dynamic gene evolution and adaptation in the snake venom system.</title>
        <authorList>
            <person name="Vonk F.J."/>
            <person name="Casewell N.R."/>
            <person name="Henkel C.V."/>
            <person name="Heimberg A.M."/>
            <person name="Jansen H.J."/>
            <person name="McCleary R.J."/>
            <person name="Kerkkamp H.M."/>
            <person name="Vos R.A."/>
            <person name="Guerreiro I."/>
            <person name="Calvete J.J."/>
            <person name="Wuster W."/>
            <person name="Woods A.E."/>
            <person name="Logan J.M."/>
            <person name="Harrison R.A."/>
            <person name="Castoe T.A."/>
            <person name="de Koning A.P."/>
            <person name="Pollock D.D."/>
            <person name="Yandell M."/>
            <person name="Calderon D."/>
            <person name="Renjifo C."/>
            <person name="Currier R.B."/>
            <person name="Salgado D."/>
            <person name="Pla D."/>
            <person name="Sanz L."/>
            <person name="Hyder A.S."/>
            <person name="Ribeiro J.M."/>
            <person name="Arntzen J.W."/>
            <person name="van den Thillart G.E."/>
            <person name="Boetzer M."/>
            <person name="Pirovano W."/>
            <person name="Dirks R.P."/>
            <person name="Spaink H.P."/>
            <person name="Duboule D."/>
            <person name="McGlinn E."/>
            <person name="Kini R.M."/>
            <person name="Richardson M.K."/>
        </authorList>
    </citation>
    <scope>NUCLEOTIDE SEQUENCE</scope>
    <source>
        <tissue evidence="11">Blood</tissue>
    </source>
</reference>
<comment type="subcellular location">
    <subcellularLocation>
        <location evidence="1">Cell membrane</location>
        <topology evidence="1">Lipid-anchor</topology>
        <topology evidence="1">GPI-anchor</topology>
    </subcellularLocation>
</comment>
<dbReference type="GO" id="GO:0009966">
    <property type="term" value="P:regulation of signal transduction"/>
    <property type="evidence" value="ECO:0007669"/>
    <property type="project" value="InterPro"/>
</dbReference>
<comment type="similarity">
    <text evidence="2">Belongs to the glypican family.</text>
</comment>
<evidence type="ECO:0000256" key="2">
    <source>
        <dbReference type="ARBA" id="ARBA00010260"/>
    </source>
</evidence>
<keyword evidence="4" id="KW-0336">GPI-anchor</keyword>